<feature type="compositionally biased region" description="Basic and acidic residues" evidence="1">
    <location>
        <begin position="124"/>
        <end position="146"/>
    </location>
</feature>
<dbReference type="EMBL" id="BAABKO010000001">
    <property type="protein sequence ID" value="GAA4762646.1"/>
    <property type="molecule type" value="Genomic_DNA"/>
</dbReference>
<feature type="region of interest" description="Disordered" evidence="1">
    <location>
        <begin position="124"/>
        <end position="152"/>
    </location>
</feature>
<evidence type="ECO:0000313" key="3">
    <source>
        <dbReference type="Proteomes" id="UP001501645"/>
    </source>
</evidence>
<proteinExistence type="predicted"/>
<evidence type="ECO:0000256" key="1">
    <source>
        <dbReference type="SAM" id="MobiDB-lite"/>
    </source>
</evidence>
<evidence type="ECO:0000313" key="2">
    <source>
        <dbReference type="EMBL" id="GAA4762646.1"/>
    </source>
</evidence>
<dbReference type="Proteomes" id="UP001501645">
    <property type="component" value="Unassembled WGS sequence"/>
</dbReference>
<sequence>MTSDMTLDELVEHARAYVAEPNYVDQPILVGEKLVTARIHKLPGDAWRDLIAKHPPRAGALIDARRNYNVTAVTKAYPHVALILEDGTEIDASPRWSEIAGALDGPDLENLEFAVWGKNEYDQQERLQGKVRARETSKKPSSRESSESPSES</sequence>
<keyword evidence="3" id="KW-1185">Reference proteome</keyword>
<organism evidence="2 3">
    <name type="scientific">Microbacterium gilvum</name>
    <dbReference type="NCBI Taxonomy" id="1336204"/>
    <lineage>
        <taxon>Bacteria</taxon>
        <taxon>Bacillati</taxon>
        <taxon>Actinomycetota</taxon>
        <taxon>Actinomycetes</taxon>
        <taxon>Micrococcales</taxon>
        <taxon>Microbacteriaceae</taxon>
        <taxon>Microbacterium</taxon>
    </lineage>
</organism>
<accession>A0ABP8ZR51</accession>
<comment type="caution">
    <text evidence="2">The sequence shown here is derived from an EMBL/GenBank/DDBJ whole genome shotgun (WGS) entry which is preliminary data.</text>
</comment>
<dbReference type="RefSeq" id="WP_345434891.1">
    <property type="nucleotide sequence ID" value="NZ_BAABKO010000001.1"/>
</dbReference>
<gene>
    <name evidence="2" type="ORF">GCM10023351_01350</name>
</gene>
<protein>
    <submittedName>
        <fullName evidence="2">Uncharacterized protein</fullName>
    </submittedName>
</protein>
<reference evidence="3" key="1">
    <citation type="journal article" date="2019" name="Int. J. Syst. Evol. Microbiol.">
        <title>The Global Catalogue of Microorganisms (GCM) 10K type strain sequencing project: providing services to taxonomists for standard genome sequencing and annotation.</title>
        <authorList>
            <consortium name="The Broad Institute Genomics Platform"/>
            <consortium name="The Broad Institute Genome Sequencing Center for Infectious Disease"/>
            <person name="Wu L."/>
            <person name="Ma J."/>
        </authorList>
    </citation>
    <scope>NUCLEOTIDE SEQUENCE [LARGE SCALE GENOMIC DNA]</scope>
    <source>
        <strain evidence="3">JCM 18537</strain>
    </source>
</reference>
<name>A0ABP8ZR51_9MICO</name>